<accession>A0A168LK22</accession>
<evidence type="ECO:0000256" key="1">
    <source>
        <dbReference type="SAM" id="MobiDB-lite"/>
    </source>
</evidence>
<name>A0A168LK22_9BACL</name>
<comment type="caution">
    <text evidence="2">The sequence shown here is derived from an EMBL/GenBank/DDBJ whole genome shotgun (WGS) entry which is preliminary data.</text>
</comment>
<dbReference type="Proteomes" id="UP000076967">
    <property type="component" value="Unassembled WGS sequence"/>
</dbReference>
<proteinExistence type="predicted"/>
<evidence type="ECO:0000313" key="2">
    <source>
        <dbReference type="EMBL" id="OAB43494.1"/>
    </source>
</evidence>
<sequence>MKEYEALGAGVTWDQVYKTVTIVSGIDSGNLGDGGGVITPKPPSTGGSSVTAPSPTNKYAISVSKDKWQTVTVQTKTWNGKGYVSSKPVQIKVEFGNHAYGSQTQAEYDYVMKNVKESVDKLFGAGGEYEKSIEVGDKLAIYRQAYDGYKAGDRIEDIGCTKGDAYATSLSVVEGYGGMIDNGRSFEEMVKFGIMATVVDFFMRSSLSNRVYGRVDFIERATFFQFIATLFWLINRRGQKTIY</sequence>
<feature type="region of interest" description="Disordered" evidence="1">
    <location>
        <begin position="33"/>
        <end position="54"/>
    </location>
</feature>
<protein>
    <submittedName>
        <fullName evidence="2">Uncharacterized protein</fullName>
    </submittedName>
</protein>
<gene>
    <name evidence="2" type="ORF">PGLA_08765</name>
</gene>
<organism evidence="2 3">
    <name type="scientific">Paenibacillus glacialis</name>
    <dbReference type="NCBI Taxonomy" id="494026"/>
    <lineage>
        <taxon>Bacteria</taxon>
        <taxon>Bacillati</taxon>
        <taxon>Bacillota</taxon>
        <taxon>Bacilli</taxon>
        <taxon>Bacillales</taxon>
        <taxon>Paenibacillaceae</taxon>
        <taxon>Paenibacillus</taxon>
    </lineage>
</organism>
<dbReference type="OrthoDB" id="2690990at2"/>
<feature type="compositionally biased region" description="Polar residues" evidence="1">
    <location>
        <begin position="45"/>
        <end position="54"/>
    </location>
</feature>
<dbReference type="RefSeq" id="WP_068531671.1">
    <property type="nucleotide sequence ID" value="NZ_LVJH01000013.1"/>
</dbReference>
<dbReference type="EMBL" id="LVJH01000013">
    <property type="protein sequence ID" value="OAB43494.1"/>
    <property type="molecule type" value="Genomic_DNA"/>
</dbReference>
<reference evidence="2 3" key="1">
    <citation type="submission" date="2016-03" db="EMBL/GenBank/DDBJ databases">
        <title>Draft genome sequence of Paenibacillus glacialis DSM 22343.</title>
        <authorList>
            <person name="Shin S.-K."/>
            <person name="Yi H."/>
        </authorList>
    </citation>
    <scope>NUCLEOTIDE SEQUENCE [LARGE SCALE GENOMIC DNA]</scope>
    <source>
        <strain evidence="2 3">DSM 22343</strain>
    </source>
</reference>
<keyword evidence="3" id="KW-1185">Reference proteome</keyword>
<evidence type="ECO:0000313" key="3">
    <source>
        <dbReference type="Proteomes" id="UP000076967"/>
    </source>
</evidence>
<dbReference type="AlphaFoldDB" id="A0A168LK22"/>